<feature type="compositionally biased region" description="Pro residues" evidence="1">
    <location>
        <begin position="153"/>
        <end position="176"/>
    </location>
</feature>
<evidence type="ECO:0000256" key="1">
    <source>
        <dbReference type="SAM" id="MobiDB-lite"/>
    </source>
</evidence>
<sequence length="246" mass="27628">MAAENNNAQRRTLGDYTIPSTTSCGSSIVRPTVEVNNFELKPSLIQLVQQSMAIAQQLTNLNKKIEKLEVASMGTQGETSSICGLCGGPHENHNFCLIREDQPLEQANYMGNQQRQPYQDPNANTYNPRWRNHPKLGWGGNQNQRGNNFQNCPPYPPFQRPPFPQPTTIPQPPQPKPHQANSFEAALEKLTLTMAGFVQTTNNFIEEARANFRNHESSIRDLETQMGQIAKQLSTPLPKAFLSDRK</sequence>
<evidence type="ECO:0000313" key="3">
    <source>
        <dbReference type="Proteomes" id="UP001341840"/>
    </source>
</evidence>
<feature type="region of interest" description="Disordered" evidence="1">
    <location>
        <begin position="133"/>
        <end position="180"/>
    </location>
</feature>
<dbReference type="Proteomes" id="UP001341840">
    <property type="component" value="Unassembled WGS sequence"/>
</dbReference>
<name>A0ABU6WVC9_9FABA</name>
<protein>
    <submittedName>
        <fullName evidence="2">Uncharacterized protein</fullName>
    </submittedName>
</protein>
<organism evidence="2 3">
    <name type="scientific">Stylosanthes scabra</name>
    <dbReference type="NCBI Taxonomy" id="79078"/>
    <lineage>
        <taxon>Eukaryota</taxon>
        <taxon>Viridiplantae</taxon>
        <taxon>Streptophyta</taxon>
        <taxon>Embryophyta</taxon>
        <taxon>Tracheophyta</taxon>
        <taxon>Spermatophyta</taxon>
        <taxon>Magnoliopsida</taxon>
        <taxon>eudicotyledons</taxon>
        <taxon>Gunneridae</taxon>
        <taxon>Pentapetalae</taxon>
        <taxon>rosids</taxon>
        <taxon>fabids</taxon>
        <taxon>Fabales</taxon>
        <taxon>Fabaceae</taxon>
        <taxon>Papilionoideae</taxon>
        <taxon>50 kb inversion clade</taxon>
        <taxon>dalbergioids sensu lato</taxon>
        <taxon>Dalbergieae</taxon>
        <taxon>Pterocarpus clade</taxon>
        <taxon>Stylosanthes</taxon>
    </lineage>
</organism>
<feature type="compositionally biased region" description="Low complexity" evidence="1">
    <location>
        <begin position="141"/>
        <end position="151"/>
    </location>
</feature>
<gene>
    <name evidence="2" type="ORF">PIB30_082232</name>
</gene>
<accession>A0ABU6WVC9</accession>
<comment type="caution">
    <text evidence="2">The sequence shown here is derived from an EMBL/GenBank/DDBJ whole genome shotgun (WGS) entry which is preliminary data.</text>
</comment>
<dbReference type="EMBL" id="JASCZI010182500">
    <property type="protein sequence ID" value="MED6188043.1"/>
    <property type="molecule type" value="Genomic_DNA"/>
</dbReference>
<reference evidence="2 3" key="1">
    <citation type="journal article" date="2023" name="Plants (Basel)">
        <title>Bridging the Gap: Combining Genomics and Transcriptomics Approaches to Understand Stylosanthes scabra, an Orphan Legume from the Brazilian Caatinga.</title>
        <authorList>
            <person name="Ferreira-Neto J.R.C."/>
            <person name="da Silva M.D."/>
            <person name="Binneck E."/>
            <person name="de Melo N.F."/>
            <person name="da Silva R.H."/>
            <person name="de Melo A.L.T.M."/>
            <person name="Pandolfi V."/>
            <person name="Bustamante F.O."/>
            <person name="Brasileiro-Vidal A.C."/>
            <person name="Benko-Iseppon A.M."/>
        </authorList>
    </citation>
    <scope>NUCLEOTIDE SEQUENCE [LARGE SCALE GENOMIC DNA]</scope>
    <source>
        <tissue evidence="2">Leaves</tissue>
    </source>
</reference>
<keyword evidence="3" id="KW-1185">Reference proteome</keyword>
<proteinExistence type="predicted"/>
<evidence type="ECO:0000313" key="2">
    <source>
        <dbReference type="EMBL" id="MED6188043.1"/>
    </source>
</evidence>